<sequence>MFESAMFKEPKLHQGDEFKDWSVNYDAANEPIAASIKGVVMEIDFGTPNAAAVVIARQPCIPSAQP</sequence>
<reference evidence="2" key="1">
    <citation type="journal article" date="2014" name="BMC Genomics">
        <title>Genome characteristics reveal the impact of lichenization on lichen-forming fungus Endocarpon pusillum Hedwig (Verrucariales, Ascomycota).</title>
        <authorList>
            <person name="Wang Y.-Y."/>
            <person name="Liu B."/>
            <person name="Zhang X.-Y."/>
            <person name="Zhou Q.-M."/>
            <person name="Zhang T."/>
            <person name="Li H."/>
            <person name="Yu Y.-F."/>
            <person name="Zhang X.-L."/>
            <person name="Hao X.-Y."/>
            <person name="Wang M."/>
            <person name="Wang L."/>
            <person name="Wei J.-C."/>
        </authorList>
    </citation>
    <scope>NUCLEOTIDE SEQUENCE [LARGE SCALE GENOMIC DNA]</scope>
    <source>
        <strain evidence="2">Z07020 / HMAS-L-300199</strain>
    </source>
</reference>
<keyword evidence="2" id="KW-1185">Reference proteome</keyword>
<evidence type="ECO:0000313" key="2">
    <source>
        <dbReference type="Proteomes" id="UP000019373"/>
    </source>
</evidence>
<dbReference type="GeneID" id="19239412"/>
<evidence type="ECO:0000313" key="1">
    <source>
        <dbReference type="EMBL" id="ERF76637.1"/>
    </source>
</evidence>
<dbReference type="HOGENOM" id="CLU_2831187_0_0_1"/>
<protein>
    <submittedName>
        <fullName evidence="1">Uncharacterized protein</fullName>
    </submittedName>
</protein>
<proteinExistence type="predicted"/>
<dbReference type="AlphaFoldDB" id="U1GG64"/>
<gene>
    <name evidence="1" type="ORF">EPUS_04457</name>
</gene>
<name>U1GG64_ENDPU</name>
<dbReference type="EMBL" id="KE720726">
    <property type="protein sequence ID" value="ERF76637.1"/>
    <property type="molecule type" value="Genomic_DNA"/>
</dbReference>
<dbReference type="RefSeq" id="XP_007786033.1">
    <property type="nucleotide sequence ID" value="XM_007787843.1"/>
</dbReference>
<accession>U1GG64</accession>
<dbReference type="Proteomes" id="UP000019373">
    <property type="component" value="Unassembled WGS sequence"/>
</dbReference>
<organism evidence="1 2">
    <name type="scientific">Endocarpon pusillum (strain Z07020 / HMAS-L-300199)</name>
    <name type="common">Lichen-forming fungus</name>
    <dbReference type="NCBI Taxonomy" id="1263415"/>
    <lineage>
        <taxon>Eukaryota</taxon>
        <taxon>Fungi</taxon>
        <taxon>Dikarya</taxon>
        <taxon>Ascomycota</taxon>
        <taxon>Pezizomycotina</taxon>
        <taxon>Eurotiomycetes</taxon>
        <taxon>Chaetothyriomycetidae</taxon>
        <taxon>Verrucariales</taxon>
        <taxon>Verrucariaceae</taxon>
        <taxon>Endocarpon</taxon>
    </lineage>
</organism>